<dbReference type="CDD" id="cd00087">
    <property type="entry name" value="FReD"/>
    <property type="match status" value="1"/>
</dbReference>
<reference evidence="3" key="1">
    <citation type="submission" date="2022-01" db="EMBL/GenBank/DDBJ databases">
        <authorList>
            <person name="Braso-Vives M."/>
        </authorList>
    </citation>
    <scope>NUCLEOTIDE SEQUENCE</scope>
</reference>
<dbReference type="GO" id="GO:0005615">
    <property type="term" value="C:extracellular space"/>
    <property type="evidence" value="ECO:0007669"/>
    <property type="project" value="TreeGrafter"/>
</dbReference>
<evidence type="ECO:0000313" key="4">
    <source>
        <dbReference type="Proteomes" id="UP000838412"/>
    </source>
</evidence>
<dbReference type="Gene3D" id="3.90.215.10">
    <property type="entry name" value="Gamma Fibrinogen, chain A, domain 1"/>
    <property type="match status" value="1"/>
</dbReference>
<dbReference type="PANTHER" id="PTHR19143:SF444">
    <property type="entry name" value="PROTEIN SCABROUS"/>
    <property type="match status" value="1"/>
</dbReference>
<protein>
    <submittedName>
        <fullName evidence="3">FCN1 protein</fullName>
    </submittedName>
</protein>
<dbReference type="Proteomes" id="UP000838412">
    <property type="component" value="Chromosome 13"/>
</dbReference>
<evidence type="ECO:0000259" key="2">
    <source>
        <dbReference type="PROSITE" id="PS51406"/>
    </source>
</evidence>
<keyword evidence="4" id="KW-1185">Reference proteome</keyword>
<dbReference type="InterPro" id="IPR014716">
    <property type="entry name" value="Fibrinogen_a/b/g_C_1"/>
</dbReference>
<feature type="chain" id="PRO_5035444335" evidence="1">
    <location>
        <begin position="24"/>
        <end position="333"/>
    </location>
</feature>
<dbReference type="InterPro" id="IPR050373">
    <property type="entry name" value="Fibrinogen_C-term_domain"/>
</dbReference>
<keyword evidence="1" id="KW-0732">Signal</keyword>
<gene>
    <name evidence="3" type="primary">FCN1</name>
    <name evidence="3" type="ORF">BLAG_LOCUS6096</name>
</gene>
<dbReference type="PANTHER" id="PTHR19143">
    <property type="entry name" value="FIBRINOGEN/TENASCIN/ANGIOPOEITIN"/>
    <property type="match status" value="1"/>
</dbReference>
<dbReference type="Pfam" id="PF00147">
    <property type="entry name" value="Fibrinogen_C"/>
    <property type="match status" value="1"/>
</dbReference>
<dbReference type="InterPro" id="IPR036056">
    <property type="entry name" value="Fibrinogen-like_C"/>
</dbReference>
<feature type="signal peptide" evidence="1">
    <location>
        <begin position="1"/>
        <end position="23"/>
    </location>
</feature>
<dbReference type="EMBL" id="OV696698">
    <property type="protein sequence ID" value="CAH1242926.1"/>
    <property type="molecule type" value="Genomic_DNA"/>
</dbReference>
<feature type="domain" description="Fibrinogen C-terminal" evidence="2">
    <location>
        <begin position="111"/>
        <end position="331"/>
    </location>
</feature>
<dbReference type="AlphaFoldDB" id="A0A8K0E5S9"/>
<organism evidence="3 4">
    <name type="scientific">Branchiostoma lanceolatum</name>
    <name type="common">Common lancelet</name>
    <name type="synonym">Amphioxus lanceolatum</name>
    <dbReference type="NCBI Taxonomy" id="7740"/>
    <lineage>
        <taxon>Eukaryota</taxon>
        <taxon>Metazoa</taxon>
        <taxon>Chordata</taxon>
        <taxon>Cephalochordata</taxon>
        <taxon>Leptocardii</taxon>
        <taxon>Amphioxiformes</taxon>
        <taxon>Branchiostomatidae</taxon>
        <taxon>Branchiostoma</taxon>
    </lineage>
</organism>
<name>A0A8K0E5S9_BRALA</name>
<dbReference type="SMART" id="SM00186">
    <property type="entry name" value="FBG"/>
    <property type="match status" value="1"/>
</dbReference>
<accession>A0A8K0E5S9</accession>
<evidence type="ECO:0000313" key="3">
    <source>
        <dbReference type="EMBL" id="CAH1242926.1"/>
    </source>
</evidence>
<dbReference type="PROSITE" id="PS51406">
    <property type="entry name" value="FIBRINOGEN_C_2"/>
    <property type="match status" value="1"/>
</dbReference>
<dbReference type="InterPro" id="IPR002181">
    <property type="entry name" value="Fibrinogen_a/b/g_C_dom"/>
</dbReference>
<proteinExistence type="predicted"/>
<sequence>MKAMIGLAVTSAIVLLVASLANAAPASKESSFEDQLRALSARIKKSLAILMDIDDDLTTLGKRTKDFDINMARLTVNVTELDTFYYNFQWTPVRQATGTATVDGATENAENVAVEVVRDCTDVMANGNTQSGVYSVNLASQESQTQIYCRMEGDEAWNIIQRRSDDSVDFDRSWDSYKNGFGDLEGSLWLGNDNIHLLTTQGLYKLRVRLERFNGQSAHADYDSFRVKDEDNKYQLVVGYYTGGGAGDCLYYNSYQYFTTYDQDNDEISIPGWNCAENLHGGWWFKSCAQCNPNGLYHNNAVREATTASWSPWTYYMESLKFVEFGLLRVWIE</sequence>
<dbReference type="OrthoDB" id="6345539at2759"/>
<dbReference type="SUPFAM" id="SSF56496">
    <property type="entry name" value="Fibrinogen C-terminal domain-like"/>
    <property type="match status" value="1"/>
</dbReference>
<evidence type="ECO:0000256" key="1">
    <source>
        <dbReference type="SAM" id="SignalP"/>
    </source>
</evidence>